<proteinExistence type="predicted"/>
<dbReference type="EMBL" id="SNRY01001323">
    <property type="protein sequence ID" value="KAA6331804.1"/>
    <property type="molecule type" value="Genomic_DNA"/>
</dbReference>
<evidence type="ECO:0000313" key="1">
    <source>
        <dbReference type="EMBL" id="KAA6331804.1"/>
    </source>
</evidence>
<dbReference type="AlphaFoldDB" id="A0A5J4RE72"/>
<protein>
    <recommendedName>
        <fullName evidence="2">TonB-dependent receptor SusC</fullName>
    </recommendedName>
</protein>
<organism evidence="1">
    <name type="scientific">termite gut metagenome</name>
    <dbReference type="NCBI Taxonomy" id="433724"/>
    <lineage>
        <taxon>unclassified sequences</taxon>
        <taxon>metagenomes</taxon>
        <taxon>organismal metagenomes</taxon>
    </lineage>
</organism>
<dbReference type="SUPFAM" id="SSF49464">
    <property type="entry name" value="Carboxypeptidase regulatory domain-like"/>
    <property type="match status" value="1"/>
</dbReference>
<reference evidence="1" key="1">
    <citation type="submission" date="2019-03" db="EMBL/GenBank/DDBJ databases">
        <title>Single cell metagenomics reveals metabolic interactions within the superorganism composed of flagellate Streblomastix strix and complex community of Bacteroidetes bacteria on its surface.</title>
        <authorList>
            <person name="Treitli S.C."/>
            <person name="Kolisko M."/>
            <person name="Husnik F."/>
            <person name="Keeling P."/>
            <person name="Hampl V."/>
        </authorList>
    </citation>
    <scope>NUCLEOTIDE SEQUENCE</scope>
    <source>
        <strain evidence="1">STM</strain>
    </source>
</reference>
<dbReference type="Pfam" id="PF13715">
    <property type="entry name" value="CarbopepD_reg_2"/>
    <property type="match status" value="1"/>
</dbReference>
<dbReference type="InterPro" id="IPR008969">
    <property type="entry name" value="CarboxyPept-like_regulatory"/>
</dbReference>
<accession>A0A5J4RE72</accession>
<sequence>MKWAVSYISLRCVFLLLSLFAATVLRADGGDVLDRKIRIKENKGTRYQLLKQVSEQSGYLFIYDSGLVNNDETIRVRRGEFTVRNAIYIITGNNRLKITSTGNYILLSLPTEDALPANLPKKEKDEYFTIEGALYDRISREVISSASVIARNASIGTITNQNGEFKLVLPDSLRHSSIRFSHVGYENKEFEALSSAGKHTEFLLEPKVVPLQEIVVRVVNPISALQKMIEKRKQNYSSTPVYLTTFYREGIEHKNKNLDLTEAVLKVYKTGYQDTKNSDQVKLIKMRHIINKEKSDTIFTKFKSGINSCLILDVIKNLPDFLTLEPAETPFVYMHTDISFIDDRLVNVISFEQKQHEKIPLHKGQLFLDAESYALVEAHFEINPEYVEQATDMFVEKKSRDYKFTLRHASYVVSYKPVTDSVYYLNQVRGDLEFKVRKKKWLLNSTPLSIWFEMINCDVDTQNVKSFSRSERLSVTNVFSETKYSYDADFWKGFNVIVPEEKLKELIRSSIGQTK</sequence>
<evidence type="ECO:0008006" key="2">
    <source>
        <dbReference type="Google" id="ProtNLM"/>
    </source>
</evidence>
<name>A0A5J4RE72_9ZZZZ</name>
<comment type="caution">
    <text evidence="1">The sequence shown here is derived from an EMBL/GenBank/DDBJ whole genome shotgun (WGS) entry which is preliminary data.</text>
</comment>
<gene>
    <name evidence="1" type="ORF">EZS27_019626</name>
</gene>